<dbReference type="EMBL" id="BGPR01027432">
    <property type="protein sequence ID" value="GBN97911.1"/>
    <property type="molecule type" value="Genomic_DNA"/>
</dbReference>
<organism evidence="1 2">
    <name type="scientific">Araneus ventricosus</name>
    <name type="common">Orbweaver spider</name>
    <name type="synonym">Epeira ventricosa</name>
    <dbReference type="NCBI Taxonomy" id="182803"/>
    <lineage>
        <taxon>Eukaryota</taxon>
        <taxon>Metazoa</taxon>
        <taxon>Ecdysozoa</taxon>
        <taxon>Arthropoda</taxon>
        <taxon>Chelicerata</taxon>
        <taxon>Arachnida</taxon>
        <taxon>Araneae</taxon>
        <taxon>Araneomorphae</taxon>
        <taxon>Entelegynae</taxon>
        <taxon>Araneoidea</taxon>
        <taxon>Araneidae</taxon>
        <taxon>Araneus</taxon>
    </lineage>
</organism>
<dbReference type="OrthoDB" id="6433730at2759"/>
<protein>
    <submittedName>
        <fullName evidence="1">Uncharacterized protein</fullName>
    </submittedName>
</protein>
<accession>A0A4Y2TCD3</accession>
<name>A0A4Y2TCD3_ARAVE</name>
<dbReference type="Proteomes" id="UP000499080">
    <property type="component" value="Unassembled WGS sequence"/>
</dbReference>
<sequence>MTRWSASLNPSKVIFISFLAQSSFCPPTSFRLGSETIQSIWNFNLQSFSWAPVRLTPFQTTQRLTPLEIAQKKLLAALLSPWQKLNAYKCFLFPALQFVMHGSIQESWSSPAMQLTRRRGSLFLQNNGSDYILRPHKSGCVGLPISAEEVRQTKGGLAFPLLTSSDDMISSLALKSEVLCLRESEEDASGEDLSGLHVWEPCRDEDDRPPSNPLANIWTVARVASRRLKKIEWSSLRHAPPLKFQDLVLKTSSPAKKFYSQLGTAFDRTVLWRDF</sequence>
<proteinExistence type="predicted"/>
<reference evidence="1 2" key="1">
    <citation type="journal article" date="2019" name="Sci. Rep.">
        <title>Orb-weaving spider Araneus ventricosus genome elucidates the spidroin gene catalogue.</title>
        <authorList>
            <person name="Kono N."/>
            <person name="Nakamura H."/>
            <person name="Ohtoshi R."/>
            <person name="Moran D.A.P."/>
            <person name="Shinohara A."/>
            <person name="Yoshida Y."/>
            <person name="Fujiwara M."/>
            <person name="Mori M."/>
            <person name="Tomita M."/>
            <person name="Arakawa K."/>
        </authorList>
    </citation>
    <scope>NUCLEOTIDE SEQUENCE [LARGE SCALE GENOMIC DNA]</scope>
</reference>
<keyword evidence="2" id="KW-1185">Reference proteome</keyword>
<evidence type="ECO:0000313" key="2">
    <source>
        <dbReference type="Proteomes" id="UP000499080"/>
    </source>
</evidence>
<dbReference type="AlphaFoldDB" id="A0A4Y2TCD3"/>
<evidence type="ECO:0000313" key="1">
    <source>
        <dbReference type="EMBL" id="GBN97911.1"/>
    </source>
</evidence>
<gene>
    <name evidence="1" type="ORF">AVEN_11178_1</name>
</gene>
<comment type="caution">
    <text evidence="1">The sequence shown here is derived from an EMBL/GenBank/DDBJ whole genome shotgun (WGS) entry which is preliminary data.</text>
</comment>